<feature type="signal peptide" evidence="1">
    <location>
        <begin position="1"/>
        <end position="22"/>
    </location>
</feature>
<evidence type="ECO:0000313" key="2">
    <source>
        <dbReference type="EMBL" id="MDC3980256.1"/>
    </source>
</evidence>
<dbReference type="EMBL" id="JAGTJJ010000002">
    <property type="protein sequence ID" value="MDC3980256.1"/>
    <property type="molecule type" value="Genomic_DNA"/>
</dbReference>
<keyword evidence="1" id="KW-0732">Signal</keyword>
<sequence length="399" mass="40243">MRPLLVLSAAMSAMVHGSSASALTVGTTGDPAVLASTMQSSGNAITITGAIYSGSNQAAATYAEGPLGIANGILLTTGQAHLALPPSDDGSTGASNGLPGDPLCDALIPGFKSFDATKLTITFDLAPGFDGISFQSIFGSEEYPEYVGSMYNDVYAVYLDGEQIVFDAQGNSITINGPFFSSGAVVVAPETETEYDGSTGLLTTRAPLAGGTTGHVLEIVICDAGDQVLDSGVFLAGLNGCVGNDCSGTVPCHMIDNDGDGTSSCDDCDDTSADVYPGAAEACNEVDDDCDGEVDEDAVCCGDDDGDGICGGDDMCSGTVLPESVPTVALGANRWADTNGDGVFETTSPSGNAPETSYTMTETGGCSCAQIIEALGLGDGHTKFGCSISAMDTWVSLVP</sequence>
<gene>
    <name evidence="2" type="ORF">KEG57_07110</name>
</gene>
<feature type="chain" id="PRO_5040883753" evidence="1">
    <location>
        <begin position="23"/>
        <end position="399"/>
    </location>
</feature>
<comment type="caution">
    <text evidence="2">The sequence shown here is derived from an EMBL/GenBank/DDBJ whole genome shotgun (WGS) entry which is preliminary data.</text>
</comment>
<dbReference type="RefSeq" id="WP_272417293.1">
    <property type="nucleotide sequence ID" value="NZ_JAGTJJ010000002.1"/>
</dbReference>
<evidence type="ECO:0000313" key="3">
    <source>
        <dbReference type="Proteomes" id="UP001151081"/>
    </source>
</evidence>
<dbReference type="InterPro" id="IPR049804">
    <property type="entry name" value="Choice_anch_L"/>
</dbReference>
<accession>A0A9X4AQE1</accession>
<dbReference type="AlphaFoldDB" id="A0A9X4AQE1"/>
<evidence type="ECO:0000256" key="1">
    <source>
        <dbReference type="SAM" id="SignalP"/>
    </source>
</evidence>
<keyword evidence="3" id="KW-1185">Reference proteome</keyword>
<reference evidence="2 3" key="1">
    <citation type="submission" date="2021-04" db="EMBL/GenBank/DDBJ databases">
        <title>Genome analysis of Polyangium sp.</title>
        <authorList>
            <person name="Li Y."/>
            <person name="Wang J."/>
        </authorList>
    </citation>
    <scope>NUCLEOTIDE SEQUENCE [LARGE SCALE GENOMIC DNA]</scope>
    <source>
        <strain evidence="2 3">SDU14</strain>
    </source>
</reference>
<dbReference type="Proteomes" id="UP001151081">
    <property type="component" value="Unassembled WGS sequence"/>
</dbReference>
<name>A0A9X4AQE1_9BACT</name>
<dbReference type="InterPro" id="IPR021655">
    <property type="entry name" value="Put_metal-bd"/>
</dbReference>
<dbReference type="NCBIfam" id="NF038133">
    <property type="entry name" value="choice_anch_L"/>
    <property type="match status" value="1"/>
</dbReference>
<proteinExistence type="predicted"/>
<protein>
    <submittedName>
        <fullName evidence="2">Metal-binding motif-containing protein</fullName>
    </submittedName>
</protein>
<organism evidence="2 3">
    <name type="scientific">Polyangium jinanense</name>
    <dbReference type="NCBI Taxonomy" id="2829994"/>
    <lineage>
        <taxon>Bacteria</taxon>
        <taxon>Pseudomonadati</taxon>
        <taxon>Myxococcota</taxon>
        <taxon>Polyangia</taxon>
        <taxon>Polyangiales</taxon>
        <taxon>Polyangiaceae</taxon>
        <taxon>Polyangium</taxon>
    </lineage>
</organism>
<dbReference type="Pfam" id="PF11617">
    <property type="entry name" value="Cu-binding_MopE"/>
    <property type="match status" value="1"/>
</dbReference>